<dbReference type="PIRSF" id="PIRSF002741">
    <property type="entry name" value="MppA"/>
    <property type="match status" value="1"/>
</dbReference>
<dbReference type="EMBL" id="RBXR01000001">
    <property type="protein sequence ID" value="RKT74546.1"/>
    <property type="molecule type" value="Genomic_DNA"/>
</dbReference>
<dbReference type="InterPro" id="IPR030678">
    <property type="entry name" value="Peptide/Ni-bd"/>
</dbReference>
<evidence type="ECO:0000259" key="2">
    <source>
        <dbReference type="Pfam" id="PF00496"/>
    </source>
</evidence>
<sequence length="561" mass="60251">MVLPKSPRAGVRAATVLVAAALVAAGCGPSSTSAGSDSTTLVTYSGQSGDYQLNFNPFAPTSIGGAGTIFQTLFFYNVLRDTPPEPRLGEDFAWNADGTRLSITLRDGVTWSDGEKFTAADVVFTLDMISRHKGMNNTGYAGRAEAVDDTHVVVTFDRPSFVDGPSVLGRTYIVPEHKWKDIADPGVAAVDKPVGTGPYVLDEFKPQAYTLKANPTYWGGEPAVKKVRSLSLSGNQAGIAALKAGQLDWQTGPVPELQNVDKAYPGYQAGVFHLNQIVLDTCSSAASGCRGPQTDPAVRQAIYLAIDRGQTNALAFENTGSEVSPSFLLPKRDGALISDKLRNRTAPMRPDVAQARRTLEGAGYTKDADGIYAKDGEQAALTLTVVAGWTDYITAAETIGQQLRQAGIKLTTQQVSWNEFVDAKNLGRFQLMIDSLYQGPAPDPYYLYSYFFSTAQTAAVGAKAGPNAARFSDPEVDQALDALKLLDPADTAARRPHLEKIQTRVEEVMPYIPVLTQGTITTYHSAKFTGWPTDSDLYASPAVWAHPDSAEVLVRLRPAGK</sequence>
<dbReference type="RefSeq" id="WP_121232388.1">
    <property type="nucleotide sequence ID" value="NZ_JBIUBA010000003.1"/>
</dbReference>
<protein>
    <submittedName>
        <fullName evidence="3">Peptide/nickel transport system substrate-binding protein</fullName>
    </submittedName>
</protein>
<keyword evidence="1" id="KW-0732">Signal</keyword>
<dbReference type="Gene3D" id="3.10.105.10">
    <property type="entry name" value="Dipeptide-binding Protein, Domain 3"/>
    <property type="match status" value="1"/>
</dbReference>
<dbReference type="Proteomes" id="UP000272729">
    <property type="component" value="Unassembled WGS sequence"/>
</dbReference>
<comment type="caution">
    <text evidence="3">The sequence shown here is derived from an EMBL/GenBank/DDBJ whole genome shotgun (WGS) entry which is preliminary data.</text>
</comment>
<dbReference type="PROSITE" id="PS51257">
    <property type="entry name" value="PROKAR_LIPOPROTEIN"/>
    <property type="match status" value="1"/>
</dbReference>
<accession>A0A495XNS4</accession>
<dbReference type="InterPro" id="IPR039424">
    <property type="entry name" value="SBP_5"/>
</dbReference>
<dbReference type="CDD" id="cd08509">
    <property type="entry name" value="PBP2_TmCBP_oligosaccharides_like"/>
    <property type="match status" value="1"/>
</dbReference>
<evidence type="ECO:0000256" key="1">
    <source>
        <dbReference type="SAM" id="SignalP"/>
    </source>
</evidence>
<feature type="chain" id="PRO_5038524844" evidence="1">
    <location>
        <begin position="35"/>
        <end position="561"/>
    </location>
</feature>
<dbReference type="OrthoDB" id="9764591at2"/>
<evidence type="ECO:0000313" key="3">
    <source>
        <dbReference type="EMBL" id="RKT74546.1"/>
    </source>
</evidence>
<dbReference type="Gene3D" id="3.90.76.10">
    <property type="entry name" value="Dipeptide-binding Protein, Domain 1"/>
    <property type="match status" value="1"/>
</dbReference>
<dbReference type="Pfam" id="PF00496">
    <property type="entry name" value="SBP_bac_5"/>
    <property type="match status" value="1"/>
</dbReference>
<dbReference type="AlphaFoldDB" id="A0A495XNS4"/>
<dbReference type="GO" id="GO:0042597">
    <property type="term" value="C:periplasmic space"/>
    <property type="evidence" value="ECO:0007669"/>
    <property type="project" value="UniProtKB-ARBA"/>
</dbReference>
<dbReference type="PANTHER" id="PTHR30290:SF82">
    <property type="entry name" value="ABC-TYPE DIPEPTIDE_OLIGOPEPTIDE TRANSPORT SYSTEM, PERIPLASMIC COMPONENT"/>
    <property type="match status" value="1"/>
</dbReference>
<proteinExistence type="predicted"/>
<dbReference type="GO" id="GO:0015833">
    <property type="term" value="P:peptide transport"/>
    <property type="evidence" value="ECO:0007669"/>
    <property type="project" value="TreeGrafter"/>
</dbReference>
<dbReference type="SUPFAM" id="SSF53850">
    <property type="entry name" value="Periplasmic binding protein-like II"/>
    <property type="match status" value="1"/>
</dbReference>
<gene>
    <name evidence="3" type="ORF">DFJ66_7908</name>
</gene>
<dbReference type="Gene3D" id="3.40.190.10">
    <property type="entry name" value="Periplasmic binding protein-like II"/>
    <property type="match status" value="1"/>
</dbReference>
<keyword evidence="4" id="KW-1185">Reference proteome</keyword>
<name>A0A495XNS4_9PSEU</name>
<dbReference type="GO" id="GO:1904680">
    <property type="term" value="F:peptide transmembrane transporter activity"/>
    <property type="evidence" value="ECO:0007669"/>
    <property type="project" value="TreeGrafter"/>
</dbReference>
<dbReference type="GO" id="GO:0043190">
    <property type="term" value="C:ATP-binding cassette (ABC) transporter complex"/>
    <property type="evidence" value="ECO:0007669"/>
    <property type="project" value="InterPro"/>
</dbReference>
<organism evidence="3 4">
    <name type="scientific">Saccharothrix variisporea</name>
    <dbReference type="NCBI Taxonomy" id="543527"/>
    <lineage>
        <taxon>Bacteria</taxon>
        <taxon>Bacillati</taxon>
        <taxon>Actinomycetota</taxon>
        <taxon>Actinomycetes</taxon>
        <taxon>Pseudonocardiales</taxon>
        <taxon>Pseudonocardiaceae</taxon>
        <taxon>Saccharothrix</taxon>
    </lineage>
</organism>
<evidence type="ECO:0000313" key="4">
    <source>
        <dbReference type="Proteomes" id="UP000272729"/>
    </source>
</evidence>
<feature type="domain" description="Solute-binding protein family 5" evidence="2">
    <location>
        <begin position="84"/>
        <end position="456"/>
    </location>
</feature>
<reference evidence="3 4" key="1">
    <citation type="submission" date="2018-10" db="EMBL/GenBank/DDBJ databases">
        <title>Sequencing the genomes of 1000 actinobacteria strains.</title>
        <authorList>
            <person name="Klenk H.-P."/>
        </authorList>
    </citation>
    <scope>NUCLEOTIDE SEQUENCE [LARGE SCALE GENOMIC DNA]</scope>
    <source>
        <strain evidence="3 4">DSM 43911</strain>
    </source>
</reference>
<dbReference type="InterPro" id="IPR000914">
    <property type="entry name" value="SBP_5_dom"/>
</dbReference>
<dbReference type="PANTHER" id="PTHR30290">
    <property type="entry name" value="PERIPLASMIC BINDING COMPONENT OF ABC TRANSPORTER"/>
    <property type="match status" value="1"/>
</dbReference>
<feature type="signal peptide" evidence="1">
    <location>
        <begin position="1"/>
        <end position="34"/>
    </location>
</feature>